<dbReference type="AlphaFoldDB" id="A0A7J7EZI9"/>
<organism evidence="2 3">
    <name type="scientific">Diceros bicornis minor</name>
    <name type="common">South-central black rhinoceros</name>
    <dbReference type="NCBI Taxonomy" id="77932"/>
    <lineage>
        <taxon>Eukaryota</taxon>
        <taxon>Metazoa</taxon>
        <taxon>Chordata</taxon>
        <taxon>Craniata</taxon>
        <taxon>Vertebrata</taxon>
        <taxon>Euteleostomi</taxon>
        <taxon>Mammalia</taxon>
        <taxon>Eutheria</taxon>
        <taxon>Laurasiatheria</taxon>
        <taxon>Perissodactyla</taxon>
        <taxon>Rhinocerotidae</taxon>
        <taxon>Diceros</taxon>
    </lineage>
</organism>
<comment type="caution">
    <text evidence="2">The sequence shown here is derived from an EMBL/GenBank/DDBJ whole genome shotgun (WGS) entry which is preliminary data.</text>
</comment>
<evidence type="ECO:0000313" key="2">
    <source>
        <dbReference type="EMBL" id="KAF5921143.1"/>
    </source>
</evidence>
<feature type="region of interest" description="Disordered" evidence="1">
    <location>
        <begin position="1"/>
        <end position="35"/>
    </location>
</feature>
<evidence type="ECO:0000256" key="1">
    <source>
        <dbReference type="SAM" id="MobiDB-lite"/>
    </source>
</evidence>
<dbReference type="Proteomes" id="UP000551758">
    <property type="component" value="Unassembled WGS sequence"/>
</dbReference>
<accession>A0A7J7EZI9</accession>
<keyword evidence="3" id="KW-1185">Reference proteome</keyword>
<dbReference type="EMBL" id="JACDTQ010001719">
    <property type="protein sequence ID" value="KAF5921143.1"/>
    <property type="molecule type" value="Genomic_DNA"/>
</dbReference>
<name>A0A7J7EZI9_DICBM</name>
<sequence length="246" mass="27868">MPLIKASSRKAGPPVAVSVKSYGHMPSQDRSRNQPIDAARLEKMRVTQEPWAPGNRPVRRKKEMVAHFSVLSTFQCPVLGTPSRNATFPIRRFFCSPALRSVSQKKLLPPGNFHVKCSFPVVLKVAFLGYRKNNVFCKIEEVLSSSFMTLAISVTDVKELLELQFCIMFCQKIKNIIWNGSIGCDFRNQQADSNDAQSGHIWRRLHRPPTDATRILRAVAVDKNNIRALSERRTKTFPRLSLVGYL</sequence>
<proteinExistence type="predicted"/>
<gene>
    <name evidence="2" type="ORF">HPG69_018543</name>
</gene>
<protein>
    <submittedName>
        <fullName evidence="2">Uncharacterized protein</fullName>
    </submittedName>
</protein>
<reference evidence="2 3" key="1">
    <citation type="journal article" date="2020" name="Mol. Biol. Evol.">
        <title>Interspecific Gene Flow and the Evolution of Specialization in Black and White Rhinoceros.</title>
        <authorList>
            <person name="Moodley Y."/>
            <person name="Westbury M.V."/>
            <person name="Russo I.M."/>
            <person name="Gopalakrishnan S."/>
            <person name="Rakotoarivelo A."/>
            <person name="Olsen R.A."/>
            <person name="Prost S."/>
            <person name="Tunstall T."/>
            <person name="Ryder O.A."/>
            <person name="Dalen L."/>
            <person name="Bruford M.W."/>
        </authorList>
    </citation>
    <scope>NUCLEOTIDE SEQUENCE [LARGE SCALE GENOMIC DNA]</scope>
    <source>
        <strain evidence="2">SBR-YM</strain>
        <tissue evidence="2">Skin</tissue>
    </source>
</reference>
<evidence type="ECO:0000313" key="3">
    <source>
        <dbReference type="Proteomes" id="UP000551758"/>
    </source>
</evidence>